<evidence type="ECO:0000256" key="2">
    <source>
        <dbReference type="ARBA" id="ARBA00008664"/>
    </source>
</evidence>
<dbReference type="Pfam" id="PF13091">
    <property type="entry name" value="PLDc_2"/>
    <property type="match status" value="1"/>
</dbReference>
<dbReference type="GO" id="GO:0016891">
    <property type="term" value="F:RNA endonuclease activity producing 5'-phosphomonoesters, hydrolytic mechanism"/>
    <property type="evidence" value="ECO:0007669"/>
    <property type="project" value="TreeGrafter"/>
</dbReference>
<dbReference type="CDD" id="cd09172">
    <property type="entry name" value="PLDc_Nuc_like_unchar1_1"/>
    <property type="match status" value="1"/>
</dbReference>
<dbReference type="Proteomes" id="UP000036608">
    <property type="component" value="Chromosome"/>
</dbReference>
<dbReference type="SUPFAM" id="SSF56024">
    <property type="entry name" value="Phospholipase D/nuclease"/>
    <property type="match status" value="2"/>
</dbReference>
<dbReference type="CDD" id="cd09173">
    <property type="entry name" value="PLDc_Nuc_like_unchar1_2"/>
    <property type="match status" value="1"/>
</dbReference>
<dbReference type="PANTHER" id="PTHR43856">
    <property type="entry name" value="CARDIOLIPIN HYDROLASE"/>
    <property type="match status" value="1"/>
</dbReference>
<dbReference type="Gene3D" id="3.30.870.10">
    <property type="entry name" value="Endonuclease Chain A"/>
    <property type="match status" value="2"/>
</dbReference>
<evidence type="ECO:0000256" key="6">
    <source>
        <dbReference type="ARBA" id="ARBA00023098"/>
    </source>
</evidence>
<dbReference type="KEGG" id="ptv:AA957_02070"/>
<evidence type="ECO:0000256" key="3">
    <source>
        <dbReference type="ARBA" id="ARBA00012027"/>
    </source>
</evidence>
<dbReference type="EC" id="3.1.4.4" evidence="3"/>
<sequence length="562" mass="62137">MSADFESKTTFQGLTFKLYRGEGAALLAFDLAPDLATADFVGFSIEVRYPGATHWGVLHNRLHFDYPPVPERPRTFPSTEAPIQKFRWIHVPSEILPGFFRYRVTACYRGADGTLSKGVGVEGQVCLEAQTISQCVNIGFTRGFASSQAYGDRFDNETRILPPARSAPSAYLELDMAPFERNYQWLGFEARQLILQVLDQVANDPELTLDALIYESKEPDILRRLEQLGPRLRAIIDDHGDQGAADSCERLSAARLSAAGAQIQRLHFSSQQHNNVLIVRRSGRAIRVLGGSANFALRGLYIQTNNVLLFDDETIAGKFAEVFDAYWRSPTTFRKNPLSQQWWVVRDAPGSKVSLCFAPHADSALSLGPIATSIEQATSSVLYSVVFLSLINANVRTALDELTQRALFAYGVAQRTGKLAVHKPDGSVGLLPFTYLASNAPAPFRSEWAGNAGNMVHNQFVVTDFNGANPTVYTGSSNLAGGGEKNNGDHLIRIEDRKVAVVYAIEALRLFDHFHFRVNASQPGALHTLRLAKPPAAGEKAWFDAYYRAGHVKARDRELFVK</sequence>
<dbReference type="OrthoDB" id="9789376at2"/>
<gene>
    <name evidence="8" type="ORF">AA957_02070</name>
</gene>
<dbReference type="GO" id="GO:0004630">
    <property type="term" value="F:phospholipase D activity"/>
    <property type="evidence" value="ECO:0007669"/>
    <property type="project" value="UniProtKB-EC"/>
</dbReference>
<dbReference type="PANTHER" id="PTHR43856:SF1">
    <property type="entry name" value="MITOCHONDRIAL CARDIOLIPIN HYDROLASE"/>
    <property type="match status" value="1"/>
</dbReference>
<evidence type="ECO:0000256" key="4">
    <source>
        <dbReference type="ARBA" id="ARBA00022801"/>
    </source>
</evidence>
<evidence type="ECO:0000256" key="1">
    <source>
        <dbReference type="ARBA" id="ARBA00000798"/>
    </source>
</evidence>
<comment type="similarity">
    <text evidence="2">Belongs to the phospholipase D family.</text>
</comment>
<keyword evidence="5" id="KW-0442">Lipid degradation</keyword>
<dbReference type="GO" id="GO:0016042">
    <property type="term" value="P:lipid catabolic process"/>
    <property type="evidence" value="ECO:0007669"/>
    <property type="project" value="UniProtKB-KW"/>
</dbReference>
<comment type="catalytic activity">
    <reaction evidence="1">
        <text>a 1,2-diacyl-sn-glycero-3-phosphocholine + H2O = a 1,2-diacyl-sn-glycero-3-phosphate + choline + H(+)</text>
        <dbReference type="Rhea" id="RHEA:14445"/>
        <dbReference type="ChEBI" id="CHEBI:15354"/>
        <dbReference type="ChEBI" id="CHEBI:15377"/>
        <dbReference type="ChEBI" id="CHEBI:15378"/>
        <dbReference type="ChEBI" id="CHEBI:57643"/>
        <dbReference type="ChEBI" id="CHEBI:58608"/>
        <dbReference type="EC" id="3.1.4.4"/>
    </reaction>
</comment>
<organism evidence="8 9">
    <name type="scientific">Pseudomonas trivialis</name>
    <dbReference type="NCBI Taxonomy" id="200450"/>
    <lineage>
        <taxon>Bacteria</taxon>
        <taxon>Pseudomonadati</taxon>
        <taxon>Pseudomonadota</taxon>
        <taxon>Gammaproteobacteria</taxon>
        <taxon>Pseudomonadales</taxon>
        <taxon>Pseudomonadaceae</taxon>
        <taxon>Pseudomonas</taxon>
    </lineage>
</organism>
<proteinExistence type="inferred from homology"/>
<accession>A0A0H5A4W8</accession>
<dbReference type="AlphaFoldDB" id="A0A0H5A4W8"/>
<feature type="domain" description="Phospholipase D-like" evidence="7">
    <location>
        <begin position="221"/>
        <end position="327"/>
    </location>
</feature>
<protein>
    <recommendedName>
        <fullName evidence="3">phospholipase D</fullName>
        <ecNumber evidence="3">3.1.4.4</ecNumber>
    </recommendedName>
</protein>
<keyword evidence="6" id="KW-0443">Lipid metabolism</keyword>
<keyword evidence="4" id="KW-0378">Hydrolase</keyword>
<evidence type="ECO:0000313" key="9">
    <source>
        <dbReference type="Proteomes" id="UP000036608"/>
    </source>
</evidence>
<dbReference type="InterPro" id="IPR051406">
    <property type="entry name" value="PLD_domain"/>
</dbReference>
<evidence type="ECO:0000313" key="8">
    <source>
        <dbReference type="EMBL" id="AKS04948.1"/>
    </source>
</evidence>
<dbReference type="InterPro" id="IPR025202">
    <property type="entry name" value="PLD-like_dom"/>
</dbReference>
<evidence type="ECO:0000259" key="7">
    <source>
        <dbReference type="Pfam" id="PF13091"/>
    </source>
</evidence>
<dbReference type="EMBL" id="CP011507">
    <property type="protein sequence ID" value="AKS04948.1"/>
    <property type="molecule type" value="Genomic_DNA"/>
</dbReference>
<name>A0A0H5A4W8_9PSED</name>
<dbReference type="PATRIC" id="fig|200450.3.peg.443"/>
<reference evidence="8 9" key="1">
    <citation type="journal article" date="2015" name="Genome Announc.">
        <title>Complete Genome Sequence of the Rhizobacterium Pseudomonas trivialis Strain IHBB745 with Multiple Plant Growth-Promoting Activities and Tolerance to Desiccation and Alkalinity.</title>
        <authorList>
            <person name="Gulati A."/>
            <person name="Swarnkar M.K."/>
            <person name="Vyas P."/>
            <person name="Rahi P."/>
            <person name="Thakur R."/>
            <person name="Thakur N."/>
            <person name="Singh A.K."/>
        </authorList>
    </citation>
    <scope>NUCLEOTIDE SEQUENCE [LARGE SCALE GENOMIC DNA]</scope>
    <source>
        <strain evidence="9">745</strain>
    </source>
</reference>
<reference evidence="9" key="2">
    <citation type="submission" date="2015-05" db="EMBL/GenBank/DDBJ databases">
        <authorList>
            <person name="Swarnkar M.K."/>
            <person name="Vyas P."/>
            <person name="Rahi P."/>
            <person name="Thakur R."/>
            <person name="Thakur N."/>
            <person name="Singh A.K."/>
            <person name="Gulati A."/>
        </authorList>
    </citation>
    <scope>NUCLEOTIDE SEQUENCE [LARGE SCALE GENOMIC DNA]</scope>
    <source>
        <strain evidence="9">745</strain>
    </source>
</reference>
<dbReference type="RefSeq" id="WP_049708690.1">
    <property type="nucleotide sequence ID" value="NZ_CP011507.1"/>
</dbReference>
<evidence type="ECO:0000256" key="5">
    <source>
        <dbReference type="ARBA" id="ARBA00022963"/>
    </source>
</evidence>